<gene>
    <name evidence="2" type="ORF">KMW28_26805</name>
</gene>
<keyword evidence="3" id="KW-1185">Reference proteome</keyword>
<evidence type="ECO:0000313" key="3">
    <source>
        <dbReference type="Proteomes" id="UP000678679"/>
    </source>
</evidence>
<proteinExistence type="predicted"/>
<accession>A0AAX1NAM6</accession>
<dbReference type="KEGG" id="fya:KMW28_26805"/>
<dbReference type="RefSeq" id="WP_169667206.1">
    <property type="nucleotide sequence ID" value="NZ_CP076133.1"/>
</dbReference>
<feature type="region of interest" description="Disordered" evidence="1">
    <location>
        <begin position="331"/>
        <end position="350"/>
    </location>
</feature>
<dbReference type="Proteomes" id="UP000678679">
    <property type="component" value="Chromosome 2"/>
</dbReference>
<sequence length="890" mass="103222">MSAKEDLIPFDIVNEGNPYVLLNEAKEFLASLQNEKWTDFGTHDPGMTLLEYLSTGMTEMSIRAASGIENYLTYAPYKSAILAQEEAFSVLPVTTNDLRKVLIDRFVEIENIWVEPVSTDVTSFEGQYQLIAKFKPQYQGRIDQNVLLEHILEHAQQYRNYCEKVMSITTAKETKVVVQADIEIVTDVTVEEVYAKTLYSLNRFFSPQVKMSSYEELIEQNTTTSKIFEGPLLERGFIPEEQLHHRQFSILTSAVIRTLMEIDEVVGVKNLSLQANGTTENSLLKLDNSIPIFNEDDVSSIHFLKNGIISTQIDFDKVYALLDQLKASNEGSVKNNNKRKRNNSITKHQPIPNKYLNSLNIKEMFPTVYGVGKFGLPGDASKERKRSAGQFKTFINFFENQSDEFFAQLFDLPKLFSAKGLVSNNDLLETEQGFLRSAHFNNDKKKNQILDYLIGVHGERFDNELISSFTPYLSQEEITQRLIFFKAYFLRYLPLLLSAKSSVQPINASLGEWAITPLHLRLMLFTGVGKNVDLSVTLEQSPILFNSSKTLSDFDLWLAEKDVQVYQSLEQYSFDCIDTYITVASDQAEQIIKDHLTLDMMHQCIYPKNMYVVEVKSAVDNAYEIVYFSKEKNSYFKLGSYPNWDEAEQTAVALHRRILTLHDEYEGFQIVEHLDLQPSTEEHCFGIYILNEEQEHVLMSDVSLDFEKREQLIKLLPEYFMEGHRYDVERLNDGNFRMLFKIPEFGMNCIGMYDDESVQKIHKDKERLFDYLSDKFDRVAFDKKVNRHITLDYATTNQTEDVERIVEQFFNFSISMVFPCISHRFRNSEFQVMVQNLCREETAAHIQVNTKWLTPEQFYTFESYMYQLRSQEISTEEQVVLRDNMLSLLH</sequence>
<organism evidence="2 3">
    <name type="scientific">Flammeovirga yaeyamensis</name>
    <dbReference type="NCBI Taxonomy" id="367791"/>
    <lineage>
        <taxon>Bacteria</taxon>
        <taxon>Pseudomonadati</taxon>
        <taxon>Bacteroidota</taxon>
        <taxon>Cytophagia</taxon>
        <taxon>Cytophagales</taxon>
        <taxon>Flammeovirgaceae</taxon>
        <taxon>Flammeovirga</taxon>
    </lineage>
</organism>
<dbReference type="EMBL" id="CP076133">
    <property type="protein sequence ID" value="QWG04510.1"/>
    <property type="molecule type" value="Genomic_DNA"/>
</dbReference>
<reference evidence="2 3" key="1">
    <citation type="submission" date="2021-05" db="EMBL/GenBank/DDBJ databases">
        <title>Comparative genomic studies on the polysaccharide-degrading batcterial strains of the Flammeovirga genus.</title>
        <authorList>
            <person name="Zewei F."/>
            <person name="Zheng Z."/>
            <person name="Yu L."/>
            <person name="Ruyue G."/>
            <person name="Yanhong M."/>
            <person name="Yuanyuan C."/>
            <person name="Jingyan G."/>
            <person name="Wenjun H."/>
        </authorList>
    </citation>
    <scope>NUCLEOTIDE SEQUENCE [LARGE SCALE GENOMIC DNA]</scope>
    <source>
        <strain evidence="2 3">NBRC:100898</strain>
    </source>
</reference>
<evidence type="ECO:0000256" key="1">
    <source>
        <dbReference type="SAM" id="MobiDB-lite"/>
    </source>
</evidence>
<dbReference type="AlphaFoldDB" id="A0AAX1NAM6"/>
<evidence type="ECO:0000313" key="2">
    <source>
        <dbReference type="EMBL" id="QWG04510.1"/>
    </source>
</evidence>
<name>A0AAX1NAM6_9BACT</name>
<protein>
    <submittedName>
        <fullName evidence="2">Uncharacterized protein</fullName>
    </submittedName>
</protein>